<evidence type="ECO:0000313" key="7">
    <source>
        <dbReference type="Proteomes" id="UP000319342"/>
    </source>
</evidence>
<comment type="caution">
    <text evidence="5">Lacks conserved residue(s) required for the propagation of feature annotation.</text>
</comment>
<gene>
    <name evidence="6" type="primary">ubiE_3</name>
    <name evidence="5" type="synonym">menG</name>
    <name evidence="6" type="ORF">Pla163_24750</name>
</gene>
<dbReference type="AlphaFoldDB" id="A0A518D1K3"/>
<dbReference type="GO" id="GO:0032259">
    <property type="term" value="P:methylation"/>
    <property type="evidence" value="ECO:0007669"/>
    <property type="project" value="UniProtKB-KW"/>
</dbReference>
<keyword evidence="3 5" id="KW-0808">Transferase</keyword>
<dbReference type="HAMAP" id="MF_01813">
    <property type="entry name" value="MenG_UbiE_methyltr"/>
    <property type="match status" value="1"/>
</dbReference>
<evidence type="ECO:0000256" key="3">
    <source>
        <dbReference type="ARBA" id="ARBA00022679"/>
    </source>
</evidence>
<dbReference type="PROSITE" id="PS01183">
    <property type="entry name" value="UBIE_1"/>
    <property type="match status" value="1"/>
</dbReference>
<evidence type="ECO:0000256" key="2">
    <source>
        <dbReference type="ARBA" id="ARBA00022603"/>
    </source>
</evidence>
<dbReference type="CDD" id="cd02440">
    <property type="entry name" value="AdoMet_MTases"/>
    <property type="match status" value="1"/>
</dbReference>
<accession>A0A518D1K3</accession>
<feature type="binding site" evidence="5">
    <location>
        <begin position="103"/>
        <end position="104"/>
    </location>
    <ligand>
        <name>S-adenosyl-L-methionine</name>
        <dbReference type="ChEBI" id="CHEBI:59789"/>
    </ligand>
</feature>
<dbReference type="PROSITE" id="PS51608">
    <property type="entry name" value="SAM_MT_UBIE"/>
    <property type="match status" value="1"/>
</dbReference>
<dbReference type="PANTHER" id="PTHR43591">
    <property type="entry name" value="METHYLTRANSFERASE"/>
    <property type="match status" value="1"/>
</dbReference>
<dbReference type="Gene3D" id="3.40.50.150">
    <property type="entry name" value="Vaccinia Virus protein VP39"/>
    <property type="match status" value="1"/>
</dbReference>
<reference evidence="6 7" key="1">
    <citation type="submission" date="2019-02" db="EMBL/GenBank/DDBJ databases">
        <title>Deep-cultivation of Planctomycetes and their phenomic and genomic characterization uncovers novel biology.</title>
        <authorList>
            <person name="Wiegand S."/>
            <person name="Jogler M."/>
            <person name="Boedeker C."/>
            <person name="Pinto D."/>
            <person name="Vollmers J."/>
            <person name="Rivas-Marin E."/>
            <person name="Kohn T."/>
            <person name="Peeters S.H."/>
            <person name="Heuer A."/>
            <person name="Rast P."/>
            <person name="Oberbeckmann S."/>
            <person name="Bunk B."/>
            <person name="Jeske O."/>
            <person name="Meyerdierks A."/>
            <person name="Storesund J.E."/>
            <person name="Kallscheuer N."/>
            <person name="Luecker S."/>
            <person name="Lage O.M."/>
            <person name="Pohl T."/>
            <person name="Merkel B.J."/>
            <person name="Hornburger P."/>
            <person name="Mueller R.-W."/>
            <person name="Bruemmer F."/>
            <person name="Labrenz M."/>
            <person name="Spormann A.M."/>
            <person name="Op den Camp H."/>
            <person name="Overmann J."/>
            <person name="Amann R."/>
            <person name="Jetten M.S.M."/>
            <person name="Mascher T."/>
            <person name="Medema M.H."/>
            <person name="Devos D.P."/>
            <person name="Kaster A.-K."/>
            <person name="Ovreas L."/>
            <person name="Rohde M."/>
            <person name="Galperin M.Y."/>
            <person name="Jogler C."/>
        </authorList>
    </citation>
    <scope>NUCLEOTIDE SEQUENCE [LARGE SCALE GENOMIC DNA]</scope>
    <source>
        <strain evidence="6 7">Pla163</strain>
    </source>
</reference>
<feature type="binding site" evidence="5">
    <location>
        <position position="56"/>
    </location>
    <ligand>
        <name>S-adenosyl-L-methionine</name>
        <dbReference type="ChEBI" id="CHEBI:59789"/>
    </ligand>
</feature>
<dbReference type="InterPro" id="IPR004033">
    <property type="entry name" value="UbiE/COQ5_MeTrFase"/>
</dbReference>
<comment type="catalytic activity">
    <reaction evidence="5">
        <text>a 2-demethylmenaquinol + S-adenosyl-L-methionine = a menaquinol + S-adenosyl-L-homocysteine + H(+)</text>
        <dbReference type="Rhea" id="RHEA:42640"/>
        <dbReference type="Rhea" id="RHEA-COMP:9539"/>
        <dbReference type="Rhea" id="RHEA-COMP:9563"/>
        <dbReference type="ChEBI" id="CHEBI:15378"/>
        <dbReference type="ChEBI" id="CHEBI:18151"/>
        <dbReference type="ChEBI" id="CHEBI:55437"/>
        <dbReference type="ChEBI" id="CHEBI:57856"/>
        <dbReference type="ChEBI" id="CHEBI:59789"/>
        <dbReference type="EC" id="2.1.1.163"/>
    </reaction>
</comment>
<dbReference type="Proteomes" id="UP000319342">
    <property type="component" value="Chromosome"/>
</dbReference>
<dbReference type="InterPro" id="IPR029063">
    <property type="entry name" value="SAM-dependent_MTases_sf"/>
</dbReference>
<keyword evidence="1 5" id="KW-0474">Menaquinone biosynthesis</keyword>
<dbReference type="NCBIfam" id="TIGR01934">
    <property type="entry name" value="MenG_MenH_UbiE"/>
    <property type="match status" value="1"/>
</dbReference>
<evidence type="ECO:0000256" key="5">
    <source>
        <dbReference type="HAMAP-Rule" id="MF_01813"/>
    </source>
</evidence>
<dbReference type="RefSeq" id="WP_419185869.1">
    <property type="nucleotide sequence ID" value="NZ_CP036290.1"/>
</dbReference>
<dbReference type="Pfam" id="PF01209">
    <property type="entry name" value="Ubie_methyltran"/>
    <property type="match status" value="1"/>
</dbReference>
<keyword evidence="7" id="KW-1185">Reference proteome</keyword>
<comment type="pathway">
    <text evidence="5">Quinol/quinone metabolism; menaquinone biosynthesis; menaquinol from 1,4-dihydroxy-2-naphthoate: step 2/2.</text>
</comment>
<dbReference type="EMBL" id="CP036290">
    <property type="protein sequence ID" value="QDU85347.1"/>
    <property type="molecule type" value="Genomic_DNA"/>
</dbReference>
<dbReference type="GO" id="GO:0043770">
    <property type="term" value="F:demethylmenaquinone methyltransferase activity"/>
    <property type="evidence" value="ECO:0007669"/>
    <property type="project" value="UniProtKB-UniRule"/>
</dbReference>
<evidence type="ECO:0000256" key="4">
    <source>
        <dbReference type="ARBA" id="ARBA00022691"/>
    </source>
</evidence>
<keyword evidence="4 5" id="KW-0949">S-adenosyl-L-methionine</keyword>
<organism evidence="6 7">
    <name type="scientific">Rohdeia mirabilis</name>
    <dbReference type="NCBI Taxonomy" id="2528008"/>
    <lineage>
        <taxon>Bacteria</taxon>
        <taxon>Pseudomonadati</taxon>
        <taxon>Planctomycetota</taxon>
        <taxon>Planctomycetia</taxon>
        <taxon>Planctomycetia incertae sedis</taxon>
        <taxon>Rohdeia</taxon>
    </lineage>
</organism>
<protein>
    <recommendedName>
        <fullName evidence="5">Demethylmenaquinone methyltransferase</fullName>
        <ecNumber evidence="5">2.1.1.163</ecNumber>
    </recommendedName>
</protein>
<name>A0A518D1K3_9BACT</name>
<feature type="binding site" evidence="5">
    <location>
        <position position="74"/>
    </location>
    <ligand>
        <name>S-adenosyl-L-methionine</name>
        <dbReference type="ChEBI" id="CHEBI:59789"/>
    </ligand>
</feature>
<dbReference type="InterPro" id="IPR023576">
    <property type="entry name" value="UbiE/COQ5_MeTrFase_CS"/>
</dbReference>
<dbReference type="UniPathway" id="UPA00079">
    <property type="reaction ID" value="UER00169"/>
</dbReference>
<evidence type="ECO:0000313" key="6">
    <source>
        <dbReference type="EMBL" id="QDU85347.1"/>
    </source>
</evidence>
<comment type="similarity">
    <text evidence="5">Belongs to the class I-like SAM-binding methyltransferase superfamily. MenG/UbiE family.</text>
</comment>
<keyword evidence="2 5" id="KW-0489">Methyltransferase</keyword>
<dbReference type="SUPFAM" id="SSF53335">
    <property type="entry name" value="S-adenosyl-L-methionine-dependent methyltransferases"/>
    <property type="match status" value="1"/>
</dbReference>
<evidence type="ECO:0000256" key="1">
    <source>
        <dbReference type="ARBA" id="ARBA00022428"/>
    </source>
</evidence>
<comment type="function">
    <text evidence="5">Methyltransferase required for the conversion of demethylmenaquinol (DMKH2) to menaquinol (MKH2).</text>
</comment>
<sequence>MPAAEPVRAMFDTIAPRYDLLNRVLSLGIDRRWRRRTAQVLAEAGCERVLDVACGTGDLTLALEDRGLAATGVDFAGNMLARAHHKGTDRSAGAPAPAFLRGDALRLPFRSGAFDAATIAFGLRNLEDRGAGLIEMARVVRPGGVVAVLEASTPRTQPWRAVYLTYFTRVLPLVGGVISGNRDAYRYLPDTVLAWPRPEALRDEMSRAGLEDCRYELFAHGAAALHTGRVPGAADD</sequence>
<dbReference type="PROSITE" id="PS01184">
    <property type="entry name" value="UBIE_2"/>
    <property type="match status" value="1"/>
</dbReference>
<dbReference type="PANTHER" id="PTHR43591:SF24">
    <property type="entry name" value="2-METHOXY-6-POLYPRENYL-1,4-BENZOQUINOL METHYLASE, MITOCHONDRIAL"/>
    <property type="match status" value="1"/>
</dbReference>
<proteinExistence type="inferred from homology"/>
<dbReference type="EC" id="2.1.1.163" evidence="5"/>
<dbReference type="GO" id="GO:0009234">
    <property type="term" value="P:menaquinone biosynthetic process"/>
    <property type="evidence" value="ECO:0007669"/>
    <property type="project" value="UniProtKB-UniRule"/>
</dbReference>